<keyword evidence="2" id="KW-1185">Reference proteome</keyword>
<feature type="compositionally biased region" description="Low complexity" evidence="1">
    <location>
        <begin position="22"/>
        <end position="32"/>
    </location>
</feature>
<gene>
    <name evidence="3" type="primary">LOC116305800</name>
</gene>
<dbReference type="GeneID" id="116305800"/>
<feature type="compositionally biased region" description="Basic and acidic residues" evidence="1">
    <location>
        <begin position="1"/>
        <end position="21"/>
    </location>
</feature>
<dbReference type="InParanoid" id="A0A6P8J0C1"/>
<dbReference type="AlphaFoldDB" id="A0A6P8J0C1"/>
<organism evidence="2 3">
    <name type="scientific">Actinia tenebrosa</name>
    <name type="common">Australian red waratah sea anemone</name>
    <dbReference type="NCBI Taxonomy" id="6105"/>
    <lineage>
        <taxon>Eukaryota</taxon>
        <taxon>Metazoa</taxon>
        <taxon>Cnidaria</taxon>
        <taxon>Anthozoa</taxon>
        <taxon>Hexacorallia</taxon>
        <taxon>Actiniaria</taxon>
        <taxon>Actiniidae</taxon>
        <taxon>Actinia</taxon>
    </lineage>
</organism>
<protein>
    <submittedName>
        <fullName evidence="3">Uncharacterized protein LOC116305800</fullName>
    </submittedName>
</protein>
<dbReference type="Proteomes" id="UP000515163">
    <property type="component" value="Unplaced"/>
</dbReference>
<sequence length="169" mass="17639">MDHSDTATGEEAKTEESEEHPSPAAKAAESAKLPLDTTKVPGHVDHSDTDATGEEAKTEESEEHSSPAAKGAESAKLPLDTTNVPGDVDHSDTDATAEAIADAQTASMTANPGNKEKKKGKKVFGERSSGDHAAVADDPDTSTDKSHHSSIEAFCSSDSDGQKQRSRKV</sequence>
<reference evidence="3" key="1">
    <citation type="submission" date="2025-08" db="UniProtKB">
        <authorList>
            <consortium name="RefSeq"/>
        </authorList>
    </citation>
    <scope>IDENTIFICATION</scope>
    <source>
        <tissue evidence="3">Tentacle</tissue>
    </source>
</reference>
<name>A0A6P8J0C1_ACTTE</name>
<dbReference type="RefSeq" id="XP_031571633.1">
    <property type="nucleotide sequence ID" value="XM_031715773.1"/>
</dbReference>
<evidence type="ECO:0000256" key="1">
    <source>
        <dbReference type="SAM" id="MobiDB-lite"/>
    </source>
</evidence>
<feature type="compositionally biased region" description="Low complexity" evidence="1">
    <location>
        <begin position="94"/>
        <end position="106"/>
    </location>
</feature>
<proteinExistence type="predicted"/>
<accession>A0A6P8J0C1</accession>
<evidence type="ECO:0000313" key="2">
    <source>
        <dbReference type="Proteomes" id="UP000515163"/>
    </source>
</evidence>
<dbReference type="KEGG" id="aten:116305800"/>
<evidence type="ECO:0000313" key="3">
    <source>
        <dbReference type="RefSeq" id="XP_031571633.1"/>
    </source>
</evidence>
<feature type="compositionally biased region" description="Basic and acidic residues" evidence="1">
    <location>
        <begin position="42"/>
        <end position="65"/>
    </location>
</feature>
<feature type="region of interest" description="Disordered" evidence="1">
    <location>
        <begin position="1"/>
        <end position="169"/>
    </location>
</feature>